<dbReference type="InterPro" id="IPR046341">
    <property type="entry name" value="SET_dom_sf"/>
</dbReference>
<feature type="compositionally biased region" description="Low complexity" evidence="1">
    <location>
        <begin position="124"/>
        <end position="155"/>
    </location>
</feature>
<dbReference type="PROSITE" id="PS50280">
    <property type="entry name" value="SET"/>
    <property type="match status" value="1"/>
</dbReference>
<dbReference type="GO" id="GO:0008168">
    <property type="term" value="F:methyltransferase activity"/>
    <property type="evidence" value="ECO:0007669"/>
    <property type="project" value="UniProtKB-KW"/>
</dbReference>
<dbReference type="EMBL" id="RJVU01059826">
    <property type="protein sequence ID" value="ROJ64731.1"/>
    <property type="molecule type" value="Genomic_DNA"/>
</dbReference>
<reference evidence="3 4" key="1">
    <citation type="submission" date="2018-10" db="EMBL/GenBank/DDBJ databases">
        <title>Genome assembly for a Yunnan-Guizhou Plateau 3E fish, Anabarilius grahami (Regan), and its evolutionary and genetic applications.</title>
        <authorList>
            <person name="Jiang W."/>
        </authorList>
    </citation>
    <scope>NUCLEOTIDE SEQUENCE [LARGE SCALE GENOMIC DNA]</scope>
    <source>
        <strain evidence="3">AG-KIZ</strain>
        <tissue evidence="3">Muscle</tissue>
    </source>
</reference>
<dbReference type="AlphaFoldDB" id="A0A3N0XWV1"/>
<feature type="domain" description="SET" evidence="2">
    <location>
        <begin position="642"/>
        <end position="782"/>
    </location>
</feature>
<evidence type="ECO:0000259" key="2">
    <source>
        <dbReference type="PROSITE" id="PS50280"/>
    </source>
</evidence>
<feature type="region of interest" description="Disordered" evidence="1">
    <location>
        <begin position="104"/>
        <end position="167"/>
    </location>
</feature>
<gene>
    <name evidence="3" type="ORF">DPX16_3753</name>
</gene>
<dbReference type="SUPFAM" id="SSF82199">
    <property type="entry name" value="SET domain"/>
    <property type="match status" value="1"/>
</dbReference>
<dbReference type="Proteomes" id="UP000281406">
    <property type="component" value="Unassembled WGS sequence"/>
</dbReference>
<feature type="compositionally biased region" description="Basic and acidic residues" evidence="1">
    <location>
        <begin position="546"/>
        <end position="555"/>
    </location>
</feature>
<keyword evidence="4" id="KW-1185">Reference proteome</keyword>
<dbReference type="GO" id="GO:0032259">
    <property type="term" value="P:methylation"/>
    <property type="evidence" value="ECO:0007669"/>
    <property type="project" value="UniProtKB-KW"/>
</dbReference>
<evidence type="ECO:0000256" key="1">
    <source>
        <dbReference type="SAM" id="MobiDB-lite"/>
    </source>
</evidence>
<dbReference type="PANTHER" id="PTHR47306:SF2">
    <property type="entry name" value="CORE-BINDING (CB) DOMAIN-CONTAINING PROTEIN"/>
    <property type="match status" value="1"/>
</dbReference>
<evidence type="ECO:0000313" key="3">
    <source>
        <dbReference type="EMBL" id="ROJ64731.1"/>
    </source>
</evidence>
<comment type="caution">
    <text evidence="3">The sequence shown here is derived from an EMBL/GenBank/DDBJ whole genome shotgun (WGS) entry which is preliminary data.</text>
</comment>
<dbReference type="InterPro" id="IPR001214">
    <property type="entry name" value="SET_dom"/>
</dbReference>
<sequence length="800" mass="90345">MASVVRRLKNWFCQKSDRRIVHCLLCEKPQEMLTTHLSRVCMKNSTPEERLEEANRAKESTKAWTREARNWDYKEMVRRYPHRPSRLALLEELRQRKFFVANAPNQADLEPEEPSTSTAVVPTASGLSGAAGGCSEAAGGVLVSEDSSSEGSTTDASDRTWQRDQAQPSAGVRVKMLNMGLYQKFPAEEAMLTDFKGYLINTLQVTNCQQVIDNISRMLRYIQPSGDKVTLDFLLKSTETKDFLTQLRRADMGPATILNYIKNMIRFVQYLKTHLNLVAADPDFYRKCQAYIDLLTFLRKPVSKWNSKVTCKIRYERFIEGEKSLQECQAVLRKAKKHMLSVYGRMLEGDHVASEEKTIFRYYCEAILILGHFQSPGAVEGLTTTEWDGRKNNGGKVCVAVSEHKTAAMQIAVFALTMEEAAILDAYYTWIRPECIRLDADDGNRFFISTSGTKIRSATNDLCRLHTHYKLPNIKSQQVRRTVETDAAANFTEEQKVSVAHYMAHSTAVANQHYRMKTLDSVVATSNLLSSLSRYSSDDSGEEVAQAEKRRRVEEEVSSPTSDFDVFLQAFPVGITGQPPNKTQRAKAGFPTDRVFYDKCAPTAAKVAKLIEAEGWTANHPRPEDIIVKWRPLSRAQAQSDPAIIRGVTSQKWSGLAAKDFGGQKGVVATKAFGKGSILCDFHGKVITGAEGREIAEMQDELGHLFFFKHGSEEVCIDAETFPCECHPSLETKGRLITHSKKNFNVQPRHCVVKLQEGDRDVLLFQATKDISKDEKIRFNHSIKKRSFRGEEEELDWLDH</sequence>
<dbReference type="Gene3D" id="2.170.270.10">
    <property type="entry name" value="SET domain"/>
    <property type="match status" value="1"/>
</dbReference>
<accession>A0A3N0XWV1</accession>
<keyword evidence="3" id="KW-0808">Transferase</keyword>
<organism evidence="3 4">
    <name type="scientific">Anabarilius grahami</name>
    <name type="common">Kanglang fish</name>
    <name type="synonym">Barilius grahami</name>
    <dbReference type="NCBI Taxonomy" id="495550"/>
    <lineage>
        <taxon>Eukaryota</taxon>
        <taxon>Metazoa</taxon>
        <taxon>Chordata</taxon>
        <taxon>Craniata</taxon>
        <taxon>Vertebrata</taxon>
        <taxon>Euteleostomi</taxon>
        <taxon>Actinopterygii</taxon>
        <taxon>Neopterygii</taxon>
        <taxon>Teleostei</taxon>
        <taxon>Ostariophysi</taxon>
        <taxon>Cypriniformes</taxon>
        <taxon>Xenocyprididae</taxon>
        <taxon>Xenocypridinae</taxon>
        <taxon>Xenocypridinae incertae sedis</taxon>
        <taxon>Anabarilius</taxon>
    </lineage>
</organism>
<feature type="region of interest" description="Disordered" evidence="1">
    <location>
        <begin position="533"/>
        <end position="556"/>
    </location>
</feature>
<dbReference type="PANTHER" id="PTHR47306">
    <property type="entry name" value="SI:CH211-178J18.4-RELATED"/>
    <property type="match status" value="1"/>
</dbReference>
<dbReference type="OrthoDB" id="9907715at2759"/>
<keyword evidence="3" id="KW-0489">Methyltransferase</keyword>
<proteinExistence type="predicted"/>
<dbReference type="Pfam" id="PF00856">
    <property type="entry name" value="SET"/>
    <property type="match status" value="1"/>
</dbReference>
<protein>
    <submittedName>
        <fullName evidence="3">N-lysine methyltransferase KMT5A</fullName>
    </submittedName>
</protein>
<name>A0A3N0XWV1_ANAGA</name>
<evidence type="ECO:0000313" key="4">
    <source>
        <dbReference type="Proteomes" id="UP000281406"/>
    </source>
</evidence>